<feature type="compositionally biased region" description="Pro residues" evidence="9">
    <location>
        <begin position="434"/>
        <end position="443"/>
    </location>
</feature>
<dbReference type="GO" id="GO:0051301">
    <property type="term" value="P:cell division"/>
    <property type="evidence" value="ECO:0007669"/>
    <property type="project" value="InterPro"/>
</dbReference>
<dbReference type="EMBL" id="CP034170">
    <property type="protein sequence ID" value="AZI59308.1"/>
    <property type="molecule type" value="Genomic_DNA"/>
</dbReference>
<organism evidence="11 12">
    <name type="scientific">Nakamurella antarctica</name>
    <dbReference type="NCBI Taxonomy" id="1902245"/>
    <lineage>
        <taxon>Bacteria</taxon>
        <taxon>Bacillati</taxon>
        <taxon>Actinomycetota</taxon>
        <taxon>Actinomycetes</taxon>
        <taxon>Nakamurellales</taxon>
        <taxon>Nakamurellaceae</taxon>
        <taxon>Nakamurella</taxon>
    </lineage>
</organism>
<proteinExistence type="predicted"/>
<dbReference type="OrthoDB" id="9812661at2"/>
<reference evidence="11 12" key="1">
    <citation type="submission" date="2018-11" db="EMBL/GenBank/DDBJ databases">
        <authorList>
            <person name="Da X."/>
        </authorList>
    </citation>
    <scope>NUCLEOTIDE SEQUENCE [LARGE SCALE GENOMIC DNA]</scope>
    <source>
        <strain evidence="11 12">S14-144</strain>
    </source>
</reference>
<dbReference type="Proteomes" id="UP000268084">
    <property type="component" value="Chromosome"/>
</dbReference>
<dbReference type="PROSITE" id="PS00428">
    <property type="entry name" value="FTSW_RODA_SPOVE"/>
    <property type="match status" value="1"/>
</dbReference>
<feature type="transmembrane region" description="Helical" evidence="10">
    <location>
        <begin position="57"/>
        <end position="76"/>
    </location>
</feature>
<keyword evidence="12" id="KW-1185">Reference proteome</keyword>
<dbReference type="GO" id="GO:0005886">
    <property type="term" value="C:plasma membrane"/>
    <property type="evidence" value="ECO:0007669"/>
    <property type="project" value="TreeGrafter"/>
</dbReference>
<feature type="transmembrane region" description="Helical" evidence="10">
    <location>
        <begin position="210"/>
        <end position="229"/>
    </location>
</feature>
<dbReference type="PANTHER" id="PTHR30474:SF3">
    <property type="entry name" value="PEPTIDOGLYCAN GLYCOSYLTRANSFERASE RODA"/>
    <property type="match status" value="1"/>
</dbReference>
<reference evidence="11 12" key="2">
    <citation type="submission" date="2018-12" db="EMBL/GenBank/DDBJ databases">
        <title>Nakamurella antarcticus sp. nov., isolated from Antarctica South Shetland Islands soil.</title>
        <authorList>
            <person name="Peng F."/>
        </authorList>
    </citation>
    <scope>NUCLEOTIDE SEQUENCE [LARGE SCALE GENOMIC DNA]</scope>
    <source>
        <strain evidence="11 12">S14-144</strain>
    </source>
</reference>
<feature type="transmembrane region" description="Helical" evidence="10">
    <location>
        <begin position="340"/>
        <end position="361"/>
    </location>
</feature>
<evidence type="ECO:0000256" key="2">
    <source>
        <dbReference type="ARBA" id="ARBA00004752"/>
    </source>
</evidence>
<feature type="region of interest" description="Disordered" evidence="9">
    <location>
        <begin position="432"/>
        <end position="474"/>
    </location>
</feature>
<dbReference type="KEGG" id="nak:EH165_00905"/>
<evidence type="ECO:0000256" key="3">
    <source>
        <dbReference type="ARBA" id="ARBA00022692"/>
    </source>
</evidence>
<comment type="subcellular location">
    <subcellularLocation>
        <location evidence="1">Membrane</location>
        <topology evidence="1">Multi-pass membrane protein</topology>
    </subcellularLocation>
</comment>
<evidence type="ECO:0000313" key="12">
    <source>
        <dbReference type="Proteomes" id="UP000268084"/>
    </source>
</evidence>
<dbReference type="GO" id="GO:0008360">
    <property type="term" value="P:regulation of cell shape"/>
    <property type="evidence" value="ECO:0007669"/>
    <property type="project" value="UniProtKB-KW"/>
</dbReference>
<dbReference type="InterPro" id="IPR001182">
    <property type="entry name" value="FtsW/RodA"/>
</dbReference>
<dbReference type="PANTHER" id="PTHR30474">
    <property type="entry name" value="CELL CYCLE PROTEIN"/>
    <property type="match status" value="1"/>
</dbReference>
<evidence type="ECO:0000256" key="1">
    <source>
        <dbReference type="ARBA" id="ARBA00004141"/>
    </source>
</evidence>
<dbReference type="GO" id="GO:0015648">
    <property type="term" value="F:lipid-linked peptidoglycan transporter activity"/>
    <property type="evidence" value="ECO:0007669"/>
    <property type="project" value="TreeGrafter"/>
</dbReference>
<keyword evidence="3 10" id="KW-0812">Transmembrane</keyword>
<evidence type="ECO:0000256" key="8">
    <source>
        <dbReference type="ARBA" id="ARBA00049902"/>
    </source>
</evidence>
<comment type="pathway">
    <text evidence="2">Cell wall biogenesis; peptidoglycan biosynthesis.</text>
</comment>
<gene>
    <name evidence="11" type="ORF">EH165_00905</name>
</gene>
<dbReference type="EC" id="2.4.99.28" evidence="7"/>
<comment type="catalytic activity">
    <reaction evidence="8">
        <text>[GlcNAc-(1-&gt;4)-Mur2Ac(oyl-L-Ala-gamma-D-Glu-L-Lys-D-Ala-D-Ala)](n)-di-trans,octa-cis-undecaprenyl diphosphate + beta-D-GlcNAc-(1-&gt;4)-Mur2Ac(oyl-L-Ala-gamma-D-Glu-L-Lys-D-Ala-D-Ala)-di-trans,octa-cis-undecaprenyl diphosphate = [GlcNAc-(1-&gt;4)-Mur2Ac(oyl-L-Ala-gamma-D-Glu-L-Lys-D-Ala-D-Ala)](n+1)-di-trans,octa-cis-undecaprenyl diphosphate + di-trans,octa-cis-undecaprenyl diphosphate + H(+)</text>
        <dbReference type="Rhea" id="RHEA:23708"/>
        <dbReference type="Rhea" id="RHEA-COMP:9602"/>
        <dbReference type="Rhea" id="RHEA-COMP:9603"/>
        <dbReference type="ChEBI" id="CHEBI:15378"/>
        <dbReference type="ChEBI" id="CHEBI:58405"/>
        <dbReference type="ChEBI" id="CHEBI:60033"/>
        <dbReference type="ChEBI" id="CHEBI:78435"/>
        <dbReference type="EC" id="2.4.99.28"/>
    </reaction>
</comment>
<keyword evidence="6 10" id="KW-0472">Membrane</keyword>
<keyword evidence="5 10" id="KW-1133">Transmembrane helix</keyword>
<evidence type="ECO:0000313" key="11">
    <source>
        <dbReference type="EMBL" id="AZI59308.1"/>
    </source>
</evidence>
<sequence>MLLIMVALIVTGALTLVELNQSRAVSWDLLWYGGAFLVVYAIAHMVVRSVATYADPVLLPLVALLNGLGLVMIHRLDLAQKVKAITSGQPVPRAEAPVQLIWTGVALIMFLVVLMVVKHHSHLQKYAYTLALLGLIFLATPAMLSIVAPKLAPRINGANIWIRIPGFLSIQPAEFSKIALIIFAASYLVTKRTVLSTAGRKVLGIVLPRARDLAPLLIAIVAALGVLFFGKDLGTALLLFGVFLMMIYMATGRVSWLIIGLIGFSGGAYFAYTKFSHVQTRVNIWVDPFGDPTGAGYQLVQSLLGLGTGGMFGTGLGAGRPDFVPFASTDFITAALGEELGLAGLAAVLICYLLLASRGLRIGMAVKDNFGKLLAAGLGFSLAFQVFVVVGGVTRLIPLTGLTTPFLSYGGSSLLANYIILALLVRISDGSRRPAPPVAPKAPPVQLTETPTEMVPVGDLRNSAWSDSDHGDRP</sequence>
<feature type="transmembrane region" description="Helical" evidence="10">
    <location>
        <begin position="29"/>
        <end position="50"/>
    </location>
</feature>
<accession>A0A3G8ZQ80</accession>
<feature type="transmembrane region" description="Helical" evidence="10">
    <location>
        <begin position="256"/>
        <end position="272"/>
    </location>
</feature>
<feature type="transmembrane region" description="Helical" evidence="10">
    <location>
        <begin position="406"/>
        <end position="425"/>
    </location>
</feature>
<protein>
    <recommendedName>
        <fullName evidence="7">peptidoglycan glycosyltransferase</fullName>
        <ecNumber evidence="7">2.4.99.28</ecNumber>
    </recommendedName>
</protein>
<feature type="transmembrane region" description="Helical" evidence="10">
    <location>
        <begin position="126"/>
        <end position="148"/>
    </location>
</feature>
<evidence type="ECO:0000256" key="7">
    <source>
        <dbReference type="ARBA" id="ARBA00044770"/>
    </source>
</evidence>
<feature type="transmembrane region" description="Helical" evidence="10">
    <location>
        <begin position="96"/>
        <end position="117"/>
    </location>
</feature>
<evidence type="ECO:0000256" key="6">
    <source>
        <dbReference type="ARBA" id="ARBA00023136"/>
    </source>
</evidence>
<evidence type="ECO:0000256" key="5">
    <source>
        <dbReference type="ARBA" id="ARBA00022989"/>
    </source>
</evidence>
<evidence type="ECO:0000256" key="4">
    <source>
        <dbReference type="ARBA" id="ARBA00022960"/>
    </source>
</evidence>
<dbReference type="AlphaFoldDB" id="A0A3G8ZQ80"/>
<dbReference type="InterPro" id="IPR018365">
    <property type="entry name" value="Cell_cycle_FtsW-rel_CS"/>
</dbReference>
<feature type="transmembrane region" description="Helical" evidence="10">
    <location>
        <begin position="168"/>
        <end position="189"/>
    </location>
</feature>
<keyword evidence="4" id="KW-0133">Cell shape</keyword>
<feature type="transmembrane region" description="Helical" evidence="10">
    <location>
        <begin position="373"/>
        <end position="394"/>
    </location>
</feature>
<evidence type="ECO:0000256" key="10">
    <source>
        <dbReference type="SAM" id="Phobius"/>
    </source>
</evidence>
<dbReference type="GO" id="GO:0008955">
    <property type="term" value="F:peptidoglycan glycosyltransferase activity"/>
    <property type="evidence" value="ECO:0007669"/>
    <property type="project" value="UniProtKB-EC"/>
</dbReference>
<evidence type="ECO:0000256" key="9">
    <source>
        <dbReference type="SAM" id="MobiDB-lite"/>
    </source>
</evidence>
<dbReference type="Pfam" id="PF01098">
    <property type="entry name" value="FTSW_RODA_SPOVE"/>
    <property type="match status" value="1"/>
</dbReference>
<dbReference type="GO" id="GO:0032153">
    <property type="term" value="C:cell division site"/>
    <property type="evidence" value="ECO:0007669"/>
    <property type="project" value="TreeGrafter"/>
</dbReference>
<name>A0A3G8ZQ80_9ACTN</name>